<proteinExistence type="predicted"/>
<evidence type="ECO:0000313" key="1">
    <source>
        <dbReference type="EMBL" id="KAJ7331703.1"/>
    </source>
</evidence>
<reference evidence="1" key="1">
    <citation type="submission" date="2023-01" db="EMBL/GenBank/DDBJ databases">
        <title>Genome assembly of the deep-sea coral Lophelia pertusa.</title>
        <authorList>
            <person name="Herrera S."/>
            <person name="Cordes E."/>
        </authorList>
    </citation>
    <scope>NUCLEOTIDE SEQUENCE</scope>
    <source>
        <strain evidence="1">USNM1676648</strain>
        <tissue evidence="1">Polyp</tissue>
    </source>
</reference>
<accession>A0A9X0CEQ3</accession>
<gene>
    <name evidence="1" type="ORF">OS493_019297</name>
</gene>
<name>A0A9X0CEQ3_9CNID</name>
<dbReference type="PANTHER" id="PTHR46791:SF5">
    <property type="entry name" value="CLR5 DOMAIN-CONTAINING PROTEIN-RELATED"/>
    <property type="match status" value="1"/>
</dbReference>
<dbReference type="EMBL" id="MU827788">
    <property type="protein sequence ID" value="KAJ7331703.1"/>
    <property type="molecule type" value="Genomic_DNA"/>
</dbReference>
<organism evidence="1 2">
    <name type="scientific">Desmophyllum pertusum</name>
    <dbReference type="NCBI Taxonomy" id="174260"/>
    <lineage>
        <taxon>Eukaryota</taxon>
        <taxon>Metazoa</taxon>
        <taxon>Cnidaria</taxon>
        <taxon>Anthozoa</taxon>
        <taxon>Hexacorallia</taxon>
        <taxon>Scleractinia</taxon>
        <taxon>Caryophylliina</taxon>
        <taxon>Caryophylliidae</taxon>
        <taxon>Desmophyllum</taxon>
    </lineage>
</organism>
<dbReference type="AlphaFoldDB" id="A0A9X0CEQ3"/>
<dbReference type="OrthoDB" id="2686689at2759"/>
<sequence length="225" mass="26388">MAEDVSQRIRNELSRLYAAINETANRAVVTSDDIRYFINCLEHFHRHLLRLSESGFVTPYSVRILQDVLNSLRDMPEDFPTSGPNIHIYREKPLGRPRYFLSREQLEFLLSLRFNKTQLSVMLGMSTRTIQRRMAEYGLSRRNYSDLSEEELDRMVTEIQQQFPRAGYRQILALLQAHGVFVRENELRESVQRCDPLGASLRWFATVERRHYSVAMAVSSSVYYS</sequence>
<keyword evidence="2" id="KW-1185">Reference proteome</keyword>
<dbReference type="PANTHER" id="PTHR46791">
    <property type="entry name" value="EXPRESSED PROTEIN"/>
    <property type="match status" value="1"/>
</dbReference>
<evidence type="ECO:0000313" key="2">
    <source>
        <dbReference type="Proteomes" id="UP001163046"/>
    </source>
</evidence>
<protein>
    <submittedName>
        <fullName evidence="1">Uncharacterized protein</fullName>
    </submittedName>
</protein>
<dbReference type="Proteomes" id="UP001163046">
    <property type="component" value="Unassembled WGS sequence"/>
</dbReference>
<comment type="caution">
    <text evidence="1">The sequence shown here is derived from an EMBL/GenBank/DDBJ whole genome shotgun (WGS) entry which is preliminary data.</text>
</comment>